<name>A0A1H9Y708_9BACI</name>
<dbReference type="GO" id="GO:0022857">
    <property type="term" value="F:transmembrane transporter activity"/>
    <property type="evidence" value="ECO:0007669"/>
    <property type="project" value="InterPro"/>
</dbReference>
<feature type="domain" description="Major facilitator superfamily (MFS) profile" evidence="8">
    <location>
        <begin position="1"/>
        <end position="417"/>
    </location>
</feature>
<feature type="transmembrane region" description="Helical" evidence="7">
    <location>
        <begin position="273"/>
        <end position="292"/>
    </location>
</feature>
<dbReference type="GO" id="GO:0005886">
    <property type="term" value="C:plasma membrane"/>
    <property type="evidence" value="ECO:0007669"/>
    <property type="project" value="UniProtKB-SubCell"/>
</dbReference>
<reference evidence="9 10" key="1">
    <citation type="submission" date="2016-10" db="EMBL/GenBank/DDBJ databases">
        <authorList>
            <person name="de Groot N.N."/>
        </authorList>
    </citation>
    <scope>NUCLEOTIDE SEQUENCE [LARGE SCALE GENOMIC DNA]</scope>
    <source>
        <strain evidence="9 10">IBRC-M 10780</strain>
    </source>
</reference>
<dbReference type="AlphaFoldDB" id="A0A1H9Y708"/>
<dbReference type="PROSITE" id="PS50850">
    <property type="entry name" value="MFS"/>
    <property type="match status" value="1"/>
</dbReference>
<dbReference type="PANTHER" id="PTHR23517:SF3">
    <property type="entry name" value="INTEGRAL MEMBRANE TRANSPORT PROTEIN"/>
    <property type="match status" value="1"/>
</dbReference>
<feature type="transmembrane region" description="Helical" evidence="7">
    <location>
        <begin position="390"/>
        <end position="410"/>
    </location>
</feature>
<evidence type="ECO:0000256" key="2">
    <source>
        <dbReference type="ARBA" id="ARBA00022448"/>
    </source>
</evidence>
<dbReference type="PANTHER" id="PTHR23517">
    <property type="entry name" value="RESISTANCE PROTEIN MDTM, PUTATIVE-RELATED-RELATED"/>
    <property type="match status" value="1"/>
</dbReference>
<dbReference type="InterPro" id="IPR020846">
    <property type="entry name" value="MFS_dom"/>
</dbReference>
<dbReference type="Proteomes" id="UP000198618">
    <property type="component" value="Unassembled WGS sequence"/>
</dbReference>
<evidence type="ECO:0000313" key="10">
    <source>
        <dbReference type="Proteomes" id="UP000198618"/>
    </source>
</evidence>
<feature type="transmembrane region" description="Helical" evidence="7">
    <location>
        <begin position="304"/>
        <end position="321"/>
    </location>
</feature>
<proteinExistence type="predicted"/>
<dbReference type="InterPro" id="IPR050171">
    <property type="entry name" value="MFS_Transporters"/>
</dbReference>
<protein>
    <submittedName>
        <fullName evidence="9">Predicted arabinose efflux permease, MFS family</fullName>
    </submittedName>
</protein>
<evidence type="ECO:0000313" key="9">
    <source>
        <dbReference type="EMBL" id="SES64171.1"/>
    </source>
</evidence>
<dbReference type="SUPFAM" id="SSF103473">
    <property type="entry name" value="MFS general substrate transporter"/>
    <property type="match status" value="1"/>
</dbReference>
<keyword evidence="10" id="KW-1185">Reference proteome</keyword>
<feature type="transmembrane region" description="Helical" evidence="7">
    <location>
        <begin position="168"/>
        <end position="187"/>
    </location>
</feature>
<comment type="subcellular location">
    <subcellularLocation>
        <location evidence="1">Cell membrane</location>
        <topology evidence="1">Multi-pass membrane protein</topology>
    </subcellularLocation>
</comment>
<keyword evidence="2" id="KW-0813">Transport</keyword>
<dbReference type="STRING" id="930131.SAMN05216389_101209"/>
<feature type="transmembrane region" description="Helical" evidence="7">
    <location>
        <begin position="327"/>
        <end position="350"/>
    </location>
</feature>
<gene>
    <name evidence="9" type="ORF">SAMN05216389_101209</name>
</gene>
<evidence type="ECO:0000259" key="8">
    <source>
        <dbReference type="PROSITE" id="PS50850"/>
    </source>
</evidence>
<accession>A0A1H9Y708</accession>
<dbReference type="Gene3D" id="1.20.1250.20">
    <property type="entry name" value="MFS general substrate transporter like domains"/>
    <property type="match status" value="1"/>
</dbReference>
<keyword evidence="3" id="KW-1003">Cell membrane</keyword>
<keyword evidence="4 7" id="KW-0812">Transmembrane</keyword>
<evidence type="ECO:0000256" key="5">
    <source>
        <dbReference type="ARBA" id="ARBA00022989"/>
    </source>
</evidence>
<keyword evidence="5 7" id="KW-1133">Transmembrane helix</keyword>
<sequence length="426" mass="47933">MRGETCVQWLSWDVNLKTRLIGETLFNLLFWMYFPFITIYFSEAFGPVIAGVMMTVPSVISIFGSMIGGYVTDRLGRRPTMLIGSFMQVVMFALFALSLSHWWDYISFVGISLGKSLYRPASAAMVADLVSKKERRQVFATFVTANNLGAVLGPVIGAVLFFNYRSELLWTCTLVTLCYSIAIFFMVRETMPKEDRKVEYKSGVLSVIKGQWMSYYVIFRDKVFFLYILGGIFITVSIMQLDLYLAVYVNDHVPTQDLVATKNLLLTLSSEEVFGWMLGLNGLMFVFCVVPVMKLLKKWSDRNTLILATVLSGLGMFLVSVTSNAWLLFLFTFIFTLGEIIHAPVVQNFVSTYAPKNARGQYMGASDLQFSVGRFIAPVTVILSATMSPLFVFGFILACALVSAGLYFVLFRVFSENDPMESICET</sequence>
<evidence type="ECO:0000256" key="3">
    <source>
        <dbReference type="ARBA" id="ARBA00022475"/>
    </source>
</evidence>
<feature type="transmembrane region" description="Helical" evidence="7">
    <location>
        <begin position="80"/>
        <end position="99"/>
    </location>
</feature>
<feature type="transmembrane region" description="Helical" evidence="7">
    <location>
        <begin position="362"/>
        <end position="384"/>
    </location>
</feature>
<dbReference type="Pfam" id="PF07690">
    <property type="entry name" value="MFS_1"/>
    <property type="match status" value="2"/>
</dbReference>
<feature type="transmembrane region" description="Helical" evidence="7">
    <location>
        <begin position="20"/>
        <end position="42"/>
    </location>
</feature>
<dbReference type="EMBL" id="FOHE01000001">
    <property type="protein sequence ID" value="SES64171.1"/>
    <property type="molecule type" value="Genomic_DNA"/>
</dbReference>
<dbReference type="InterPro" id="IPR011701">
    <property type="entry name" value="MFS"/>
</dbReference>
<organism evidence="9 10">
    <name type="scientific">Oceanobacillus limi</name>
    <dbReference type="NCBI Taxonomy" id="930131"/>
    <lineage>
        <taxon>Bacteria</taxon>
        <taxon>Bacillati</taxon>
        <taxon>Bacillota</taxon>
        <taxon>Bacilli</taxon>
        <taxon>Bacillales</taxon>
        <taxon>Bacillaceae</taxon>
        <taxon>Oceanobacillus</taxon>
    </lineage>
</organism>
<keyword evidence="6 7" id="KW-0472">Membrane</keyword>
<feature type="transmembrane region" description="Helical" evidence="7">
    <location>
        <begin position="223"/>
        <end position="247"/>
    </location>
</feature>
<evidence type="ECO:0000256" key="1">
    <source>
        <dbReference type="ARBA" id="ARBA00004651"/>
    </source>
</evidence>
<feature type="transmembrane region" description="Helical" evidence="7">
    <location>
        <begin position="48"/>
        <end position="68"/>
    </location>
</feature>
<dbReference type="CDD" id="cd17329">
    <property type="entry name" value="MFS_MdtH_MDR_like"/>
    <property type="match status" value="1"/>
</dbReference>
<evidence type="ECO:0000256" key="7">
    <source>
        <dbReference type="SAM" id="Phobius"/>
    </source>
</evidence>
<feature type="transmembrane region" description="Helical" evidence="7">
    <location>
        <begin position="138"/>
        <end position="162"/>
    </location>
</feature>
<evidence type="ECO:0000256" key="4">
    <source>
        <dbReference type="ARBA" id="ARBA00022692"/>
    </source>
</evidence>
<dbReference type="InterPro" id="IPR036259">
    <property type="entry name" value="MFS_trans_sf"/>
</dbReference>
<evidence type="ECO:0000256" key="6">
    <source>
        <dbReference type="ARBA" id="ARBA00023136"/>
    </source>
</evidence>